<dbReference type="PANTHER" id="PTHR12011:SF471">
    <property type="entry name" value="G-PROTEIN COUPLED RECEPTORS FAMILY 2 PROFILE 2 DOMAIN-CONTAINING PROTEIN"/>
    <property type="match status" value="1"/>
</dbReference>
<evidence type="ECO:0000313" key="10">
    <source>
        <dbReference type="Proteomes" id="UP000001593"/>
    </source>
</evidence>
<dbReference type="Proteomes" id="UP000001593">
    <property type="component" value="Unassembled WGS sequence"/>
</dbReference>
<dbReference type="AlphaFoldDB" id="A7RYR2"/>
<evidence type="ECO:0000256" key="2">
    <source>
        <dbReference type="ARBA" id="ARBA00022692"/>
    </source>
</evidence>
<dbReference type="GO" id="GO:0007166">
    <property type="term" value="P:cell surface receptor signaling pathway"/>
    <property type="evidence" value="ECO:0007669"/>
    <property type="project" value="InterPro"/>
</dbReference>
<evidence type="ECO:0000256" key="5">
    <source>
        <dbReference type="ARBA" id="ARBA00023157"/>
    </source>
</evidence>
<dbReference type="InterPro" id="IPR046338">
    <property type="entry name" value="GAIN_dom_sf"/>
</dbReference>
<feature type="transmembrane region" description="Helical" evidence="6">
    <location>
        <begin position="112"/>
        <end position="142"/>
    </location>
</feature>
<feature type="domain" description="G-protein coupled receptors family 2 profile 2" evidence="8">
    <location>
        <begin position="45"/>
        <end position="164"/>
    </location>
</feature>
<dbReference type="KEGG" id="nve:5515337"/>
<evidence type="ECO:0000256" key="6">
    <source>
        <dbReference type="SAM" id="Phobius"/>
    </source>
</evidence>
<accession>A7RYR2</accession>
<evidence type="ECO:0000256" key="1">
    <source>
        <dbReference type="ARBA" id="ARBA00004141"/>
    </source>
</evidence>
<feature type="transmembrane region" description="Helical" evidence="6">
    <location>
        <begin position="47"/>
        <end position="71"/>
    </location>
</feature>
<dbReference type="InterPro" id="IPR017981">
    <property type="entry name" value="GPCR_2-like_7TM"/>
</dbReference>
<dbReference type="PROSITE" id="PS50221">
    <property type="entry name" value="GAIN_B"/>
    <property type="match status" value="1"/>
</dbReference>
<feature type="non-terminal residue" evidence="9">
    <location>
        <position position="164"/>
    </location>
</feature>
<feature type="transmembrane region" description="Helical" evidence="6">
    <location>
        <begin position="83"/>
        <end position="100"/>
    </location>
</feature>
<dbReference type="OMA" id="DVICACD"/>
<dbReference type="InParanoid" id="A7RYR2"/>
<keyword evidence="4 6" id="KW-0472">Membrane</keyword>
<protein>
    <submittedName>
        <fullName evidence="9">Uncharacterized protein</fullName>
    </submittedName>
</protein>
<reference evidence="9 10" key="1">
    <citation type="journal article" date="2007" name="Science">
        <title>Sea anemone genome reveals ancestral eumetazoan gene repertoire and genomic organization.</title>
        <authorList>
            <person name="Putnam N.H."/>
            <person name="Srivastava M."/>
            <person name="Hellsten U."/>
            <person name="Dirks B."/>
            <person name="Chapman J."/>
            <person name="Salamov A."/>
            <person name="Terry A."/>
            <person name="Shapiro H."/>
            <person name="Lindquist E."/>
            <person name="Kapitonov V.V."/>
            <person name="Jurka J."/>
            <person name="Genikhovich G."/>
            <person name="Grigoriev I.V."/>
            <person name="Lucas S.M."/>
            <person name="Steele R.E."/>
            <person name="Finnerty J.R."/>
            <person name="Technau U."/>
            <person name="Martindale M.Q."/>
            <person name="Rokhsar D.S."/>
        </authorList>
    </citation>
    <scope>NUCLEOTIDE SEQUENCE [LARGE SCALE GENOMIC DNA]</scope>
    <source>
        <strain evidence="10">CH2 X CH6</strain>
    </source>
</reference>
<dbReference type="HOGENOM" id="CLU_002753_3_4_1"/>
<dbReference type="PhylomeDB" id="A7RYR2"/>
<dbReference type="Gene3D" id="1.20.1070.10">
    <property type="entry name" value="Rhodopsin 7-helix transmembrane proteins"/>
    <property type="match status" value="1"/>
</dbReference>
<evidence type="ECO:0000259" key="7">
    <source>
        <dbReference type="PROSITE" id="PS50221"/>
    </source>
</evidence>
<dbReference type="eggNOG" id="KOG4193">
    <property type="taxonomic scope" value="Eukaryota"/>
</dbReference>
<name>A7RYR2_NEMVE</name>
<dbReference type="Pfam" id="PF01825">
    <property type="entry name" value="GPS"/>
    <property type="match status" value="1"/>
</dbReference>
<dbReference type="InterPro" id="IPR057244">
    <property type="entry name" value="GAIN_B"/>
</dbReference>
<dbReference type="InterPro" id="IPR000832">
    <property type="entry name" value="GPCR_2_secretin-like"/>
</dbReference>
<dbReference type="Pfam" id="PF00002">
    <property type="entry name" value="7tm_2"/>
    <property type="match status" value="1"/>
</dbReference>
<evidence type="ECO:0000313" key="9">
    <source>
        <dbReference type="EMBL" id="EDO43407.1"/>
    </source>
</evidence>
<dbReference type="OrthoDB" id="5968745at2759"/>
<keyword evidence="2 6" id="KW-0812">Transmembrane</keyword>
<gene>
    <name evidence="9" type="ORF">NEMVEDRAFT_v1g98237</name>
</gene>
<dbReference type="EMBL" id="DS469554">
    <property type="protein sequence ID" value="EDO43407.1"/>
    <property type="molecule type" value="Genomic_DNA"/>
</dbReference>
<dbReference type="SMART" id="SM00303">
    <property type="entry name" value="GPS"/>
    <property type="match status" value="1"/>
</dbReference>
<keyword evidence="10" id="KW-1185">Reference proteome</keyword>
<evidence type="ECO:0000259" key="8">
    <source>
        <dbReference type="PROSITE" id="PS50261"/>
    </source>
</evidence>
<sequence length="164" mass="18150">GAWSRDGCRVSSRGSNDVICACDHLTNFAVLVDVSGGIEGHALPLQIITMVGCTISMLGLLVTLSIHFIFWRHLKCDKTIVHVNLCSVLLLANIVLLTGLDRTENKAACTVIAVLLHYLFTGAVCWMMCEGLLIYISIVIVFTVERTRLYFYLVGWGKEKKSMN</sequence>
<dbReference type="GO" id="GO:0004930">
    <property type="term" value="F:G protein-coupled receptor activity"/>
    <property type="evidence" value="ECO:0007669"/>
    <property type="project" value="InterPro"/>
</dbReference>
<comment type="subcellular location">
    <subcellularLocation>
        <location evidence="1">Membrane</location>
        <topology evidence="1">Multi-pass membrane protein</topology>
    </subcellularLocation>
</comment>
<organism evidence="9 10">
    <name type="scientific">Nematostella vectensis</name>
    <name type="common">Starlet sea anemone</name>
    <dbReference type="NCBI Taxonomy" id="45351"/>
    <lineage>
        <taxon>Eukaryota</taxon>
        <taxon>Metazoa</taxon>
        <taxon>Cnidaria</taxon>
        <taxon>Anthozoa</taxon>
        <taxon>Hexacorallia</taxon>
        <taxon>Actiniaria</taxon>
        <taxon>Edwardsiidae</taxon>
        <taxon>Nematostella</taxon>
    </lineage>
</organism>
<evidence type="ECO:0000256" key="4">
    <source>
        <dbReference type="ARBA" id="ARBA00023136"/>
    </source>
</evidence>
<dbReference type="GO" id="GO:0016020">
    <property type="term" value="C:membrane"/>
    <property type="evidence" value="ECO:0007669"/>
    <property type="project" value="UniProtKB-SubCell"/>
</dbReference>
<dbReference type="Gene3D" id="2.60.220.50">
    <property type="match status" value="1"/>
</dbReference>
<dbReference type="InterPro" id="IPR000203">
    <property type="entry name" value="GPS"/>
</dbReference>
<dbReference type="PROSITE" id="PS50261">
    <property type="entry name" value="G_PROTEIN_RECEP_F2_4"/>
    <property type="match status" value="1"/>
</dbReference>
<feature type="domain" description="GAIN-B" evidence="7">
    <location>
        <begin position="1"/>
        <end position="38"/>
    </location>
</feature>
<proteinExistence type="predicted"/>
<evidence type="ECO:0000256" key="3">
    <source>
        <dbReference type="ARBA" id="ARBA00022989"/>
    </source>
</evidence>
<dbReference type="STRING" id="45351.A7RYR2"/>
<keyword evidence="5" id="KW-1015">Disulfide bond</keyword>
<dbReference type="PANTHER" id="PTHR12011">
    <property type="entry name" value="ADHESION G-PROTEIN COUPLED RECEPTOR"/>
    <property type="match status" value="1"/>
</dbReference>
<keyword evidence="3 6" id="KW-1133">Transmembrane helix</keyword>
<dbReference type="PRINTS" id="PR00249">
    <property type="entry name" value="GPCRSECRETIN"/>
</dbReference>